<reference evidence="7" key="2">
    <citation type="submission" date="2023-06" db="EMBL/GenBank/DDBJ databases">
        <authorList>
            <consortium name="Lawrence Berkeley National Laboratory"/>
            <person name="Haridas S."/>
            <person name="Hensen N."/>
            <person name="Bonometti L."/>
            <person name="Westerberg I."/>
            <person name="Brannstrom I.O."/>
            <person name="Guillou S."/>
            <person name="Cros-Aarteil S."/>
            <person name="Calhoun S."/>
            <person name="Kuo A."/>
            <person name="Mondo S."/>
            <person name="Pangilinan J."/>
            <person name="Riley R."/>
            <person name="Labutti K."/>
            <person name="Andreopoulos B."/>
            <person name="Lipzen A."/>
            <person name="Chen C."/>
            <person name="Yanf M."/>
            <person name="Daum C."/>
            <person name="Ng V."/>
            <person name="Clum A."/>
            <person name="Steindorff A."/>
            <person name="Ohm R."/>
            <person name="Martin F."/>
            <person name="Silar P."/>
            <person name="Natvig D."/>
            <person name="Lalanne C."/>
            <person name="Gautier V."/>
            <person name="Ament-Velasquez S.L."/>
            <person name="Kruys A."/>
            <person name="Hutchinson M.I."/>
            <person name="Powell A.J."/>
            <person name="Barry K."/>
            <person name="Miller A.N."/>
            <person name="Grigoriev I.V."/>
            <person name="Debuchy R."/>
            <person name="Gladieux P."/>
            <person name="Thoren M.H."/>
            <person name="Johannesson H."/>
        </authorList>
    </citation>
    <scope>NUCLEOTIDE SEQUENCE</scope>
    <source>
        <strain evidence="7">CBS 314.62</strain>
    </source>
</reference>
<gene>
    <name evidence="7" type="ORF">B0T22DRAFT_502329</name>
</gene>
<dbReference type="InterPro" id="IPR050641">
    <property type="entry name" value="RIFMO-like"/>
</dbReference>
<proteinExistence type="inferred from homology"/>
<evidence type="ECO:0000256" key="1">
    <source>
        <dbReference type="ARBA" id="ARBA00007801"/>
    </source>
</evidence>
<dbReference type="Proteomes" id="UP001270362">
    <property type="component" value="Unassembled WGS sequence"/>
</dbReference>
<evidence type="ECO:0000259" key="5">
    <source>
        <dbReference type="Pfam" id="PF01494"/>
    </source>
</evidence>
<dbReference type="Gene3D" id="3.30.9.10">
    <property type="entry name" value="D-Amino Acid Oxidase, subunit A, domain 2"/>
    <property type="match status" value="1"/>
</dbReference>
<evidence type="ECO:0000313" key="7">
    <source>
        <dbReference type="EMBL" id="KAK3681241.1"/>
    </source>
</evidence>
<feature type="domain" description="Phenol hydroxylase-like C-terminal dimerisation" evidence="6">
    <location>
        <begin position="463"/>
        <end position="660"/>
    </location>
</feature>
<dbReference type="Pfam" id="PF01494">
    <property type="entry name" value="FAD_binding_3"/>
    <property type="match status" value="1"/>
</dbReference>
<dbReference type="InterPro" id="IPR002938">
    <property type="entry name" value="FAD-bd"/>
</dbReference>
<dbReference type="Pfam" id="PF07976">
    <property type="entry name" value="Phe_hydrox_dim"/>
    <property type="match status" value="1"/>
</dbReference>
<keyword evidence="3" id="KW-0274">FAD</keyword>
<protein>
    <submittedName>
        <fullName evidence="7">FAD binding domain-containing protein</fullName>
    </submittedName>
</protein>
<dbReference type="InterPro" id="IPR036249">
    <property type="entry name" value="Thioredoxin-like_sf"/>
</dbReference>
<evidence type="ECO:0000256" key="2">
    <source>
        <dbReference type="ARBA" id="ARBA00022630"/>
    </source>
</evidence>
<dbReference type="InterPro" id="IPR038220">
    <property type="entry name" value="PHOX_C_sf"/>
</dbReference>
<dbReference type="EMBL" id="JAULSO010000007">
    <property type="protein sequence ID" value="KAK3681241.1"/>
    <property type="molecule type" value="Genomic_DNA"/>
</dbReference>
<dbReference type="SUPFAM" id="SSF54373">
    <property type="entry name" value="FAD-linked reductases, C-terminal domain"/>
    <property type="match status" value="1"/>
</dbReference>
<keyword evidence="8" id="KW-1185">Reference proteome</keyword>
<dbReference type="SUPFAM" id="SSF52833">
    <property type="entry name" value="Thioredoxin-like"/>
    <property type="match status" value="1"/>
</dbReference>
<comment type="similarity">
    <text evidence="1">Belongs to the PheA/TfdB FAD monooxygenase family.</text>
</comment>
<dbReference type="PANTHER" id="PTHR43004">
    <property type="entry name" value="TRK SYSTEM POTASSIUM UPTAKE PROTEIN"/>
    <property type="match status" value="1"/>
</dbReference>
<feature type="domain" description="FAD-binding" evidence="5">
    <location>
        <begin position="13"/>
        <end position="425"/>
    </location>
</feature>
<organism evidence="7 8">
    <name type="scientific">Podospora appendiculata</name>
    <dbReference type="NCBI Taxonomy" id="314037"/>
    <lineage>
        <taxon>Eukaryota</taxon>
        <taxon>Fungi</taxon>
        <taxon>Dikarya</taxon>
        <taxon>Ascomycota</taxon>
        <taxon>Pezizomycotina</taxon>
        <taxon>Sordariomycetes</taxon>
        <taxon>Sordariomycetidae</taxon>
        <taxon>Sordariales</taxon>
        <taxon>Podosporaceae</taxon>
        <taxon>Podospora</taxon>
    </lineage>
</organism>
<accession>A0AAE0WZR5</accession>
<sequence>MAALTTTPTKESKVDVLIVGAGPAGYMAALWFARLGIKTKIIDKRSTQIFTGQADGLQPRVLEVFETFGFVDRAIKEVAVGYEACFYEPDENGLIRRVDKLPEGVPGISRFNGSVIHQGRIETWLSDAISEFSNGTLNVERPYLPQSLEIEAADAPTPSEYPVKVVLKKLPDDNASPEQFGHKVQNGLYRQFEGDQQNPVPGAESGDDLETVHAKYVLGCDGAHSWVRKQLGIEHKGETTDYVWGVLDIVPVTDFPDIRKRCSIHSKDGGSIMVIPREDGIVRFYIQLREGDHIATVDPAAEPTTTGEKKPATRVDRTKLTAEHILATAQKIMHPYSLEVAEMHWFTAYQIGQRVATAFQKDQRVFIAGDACHTHSPKAGQGMNVSMMDTFNLAWKLAYVVKGLAKPSILATYESERLTVAQDLIAYDLKLSRLFSSKPGEISTDEFRRVIDQGSAFTTGCTVNYQTSLLIDKPAAAEDNVTPYYSPLATKLAIGMRLPDTKLVMQSDARPWYLNQRLPSTGQFRVLVFMGDYAQTPALKAQMEAIGAYLAKPANSLSRLRADGVVQTMLIHASPQASVEWDDFPLVFRPRDERGVMDYWLVMADTPSRHEVTGNAYETYGIEKGVGAVVVVRPDGYVAKVVEPTVEGVRGVWDWLSQFVVGLTPAEV</sequence>
<evidence type="ECO:0000256" key="4">
    <source>
        <dbReference type="ARBA" id="ARBA00023002"/>
    </source>
</evidence>
<keyword evidence="2" id="KW-0285">Flavoprotein</keyword>
<keyword evidence="4" id="KW-0560">Oxidoreductase</keyword>
<dbReference type="GO" id="GO:0016709">
    <property type="term" value="F:oxidoreductase activity, acting on paired donors, with incorporation or reduction of molecular oxygen, NAD(P)H as one donor, and incorporation of one atom of oxygen"/>
    <property type="evidence" value="ECO:0007669"/>
    <property type="project" value="UniProtKB-ARBA"/>
</dbReference>
<dbReference type="PANTHER" id="PTHR43004:SF20">
    <property type="entry name" value="2-MONOOXYGENASE, PUTATIVE (AFU_ORTHOLOGUE AFUA_1G13660)-RELATED"/>
    <property type="match status" value="1"/>
</dbReference>
<evidence type="ECO:0000259" key="6">
    <source>
        <dbReference type="Pfam" id="PF07976"/>
    </source>
</evidence>
<dbReference type="InterPro" id="IPR036188">
    <property type="entry name" value="FAD/NAD-bd_sf"/>
</dbReference>
<dbReference type="GO" id="GO:0071949">
    <property type="term" value="F:FAD binding"/>
    <property type="evidence" value="ECO:0007669"/>
    <property type="project" value="InterPro"/>
</dbReference>
<name>A0AAE0WZR5_9PEZI</name>
<evidence type="ECO:0000256" key="3">
    <source>
        <dbReference type="ARBA" id="ARBA00022827"/>
    </source>
</evidence>
<evidence type="ECO:0000313" key="8">
    <source>
        <dbReference type="Proteomes" id="UP001270362"/>
    </source>
</evidence>
<dbReference type="Gene3D" id="3.40.30.20">
    <property type="match status" value="1"/>
</dbReference>
<dbReference type="InterPro" id="IPR012941">
    <property type="entry name" value="Phe_hydrox_C_dim_dom"/>
</dbReference>
<dbReference type="PRINTS" id="PR00420">
    <property type="entry name" value="RNGMNOXGNASE"/>
</dbReference>
<dbReference type="Gene3D" id="3.50.50.60">
    <property type="entry name" value="FAD/NAD(P)-binding domain"/>
    <property type="match status" value="1"/>
</dbReference>
<dbReference type="AlphaFoldDB" id="A0AAE0WZR5"/>
<dbReference type="CDD" id="cd02979">
    <property type="entry name" value="PHOX_C"/>
    <property type="match status" value="1"/>
</dbReference>
<dbReference type="SUPFAM" id="SSF51905">
    <property type="entry name" value="FAD/NAD(P)-binding domain"/>
    <property type="match status" value="1"/>
</dbReference>
<comment type="caution">
    <text evidence="7">The sequence shown here is derived from an EMBL/GenBank/DDBJ whole genome shotgun (WGS) entry which is preliminary data.</text>
</comment>
<reference evidence="7" key="1">
    <citation type="journal article" date="2023" name="Mol. Phylogenet. Evol.">
        <title>Genome-scale phylogeny and comparative genomics of the fungal order Sordariales.</title>
        <authorList>
            <person name="Hensen N."/>
            <person name="Bonometti L."/>
            <person name="Westerberg I."/>
            <person name="Brannstrom I.O."/>
            <person name="Guillou S."/>
            <person name="Cros-Aarteil S."/>
            <person name="Calhoun S."/>
            <person name="Haridas S."/>
            <person name="Kuo A."/>
            <person name="Mondo S."/>
            <person name="Pangilinan J."/>
            <person name="Riley R."/>
            <person name="LaButti K."/>
            <person name="Andreopoulos B."/>
            <person name="Lipzen A."/>
            <person name="Chen C."/>
            <person name="Yan M."/>
            <person name="Daum C."/>
            <person name="Ng V."/>
            <person name="Clum A."/>
            <person name="Steindorff A."/>
            <person name="Ohm R.A."/>
            <person name="Martin F."/>
            <person name="Silar P."/>
            <person name="Natvig D.O."/>
            <person name="Lalanne C."/>
            <person name="Gautier V."/>
            <person name="Ament-Velasquez S.L."/>
            <person name="Kruys A."/>
            <person name="Hutchinson M.I."/>
            <person name="Powell A.J."/>
            <person name="Barry K."/>
            <person name="Miller A.N."/>
            <person name="Grigoriev I.V."/>
            <person name="Debuchy R."/>
            <person name="Gladieux P."/>
            <person name="Hiltunen Thoren M."/>
            <person name="Johannesson H."/>
        </authorList>
    </citation>
    <scope>NUCLEOTIDE SEQUENCE</scope>
    <source>
        <strain evidence="7">CBS 314.62</strain>
    </source>
</reference>